<dbReference type="InterPro" id="IPR027417">
    <property type="entry name" value="P-loop_NTPase"/>
</dbReference>
<keyword evidence="3" id="KW-1185">Reference proteome</keyword>
<accession>A0ABP0Q023</accession>
<protein>
    <recommendedName>
        <fullName evidence="4">Sulfotransferase domain-containing protein</fullName>
    </recommendedName>
</protein>
<reference evidence="2 3" key="1">
    <citation type="submission" date="2024-02" db="EMBL/GenBank/DDBJ databases">
        <authorList>
            <person name="Chen Y."/>
            <person name="Shah S."/>
            <person name="Dougan E. K."/>
            <person name="Thang M."/>
            <person name="Chan C."/>
        </authorList>
    </citation>
    <scope>NUCLEOTIDE SEQUENCE [LARGE SCALE GENOMIC DNA]</scope>
</reference>
<gene>
    <name evidence="2" type="ORF">SCF082_LOCUS38747</name>
</gene>
<feature type="region of interest" description="Disordered" evidence="1">
    <location>
        <begin position="1"/>
        <end position="24"/>
    </location>
</feature>
<name>A0ABP0Q023_9DINO</name>
<proteinExistence type="predicted"/>
<sequence>MDSLSTSPETPGRPSQRSQNCPEHPSQLRFQNHGHAGYLTELRAETAAKGGFKGVMTIRDPLEMVVSSYCYHHRGAEPSNSIAQGMVEMGPKEGIPEMARRMLRTVRGMVANFQERKESEMYVSHFERMTGSSPGFNQTVQEMLDFLFGDEVSDDFKRRALDAAVHEDLNRGELGYSFDAKQGTKVNHTSDDRELDAARSYLPLVDQEVLEEYKEIQKALGYAVGSPALKTKCLLRVALLAASVAASPWEGLTEAQCDGQGLFQTSARGRSKSGRSPTSSPLDKRVYVTLAWHKAGTQLMRNTMRWIWDLLDAREACRYDGYGVDLISHGFWEQDCPEHPDVKIRFNNHANQTFLPALRADTASSGGFKGVMTLRDPLEMVISSYCYHHRGAEPKNPISVGMVELGPKEGVPEMAKRMAPIIRDMFEVFQVAKPEVYVSHFERMTGSSSGFNQTVKEILDFLFGDEVSDHFKRRALDAAAHEDLNRGEDGFSFSFHSEADNQVNHTSDDQELNEARSYLSLVDQELTALGFAVDRPWRKCCLEALGSINEYEKLSWLLPALALSAVTFTAAAAEQLWQAAGEFCKDQHQHGPGLFQTSLARRHARSKPENPLDKRVYVTCTSHKAGSQLLRNTMRWILDLLGAREGCRYDHMGQEFLTHGVWDQECSEHPANVRFHNHISGKALLELRAETAQTGGFRGVMTIRNPLEMVISSYCYHHRGAEPWNSISDGMASMHPKDGVPEMARRMLPVVYNMVQAYQVTKPEVYVSRFERMTGSSTGFNQTVQEMLDFLFGNEVSDNFKRRALDAAVHEDLNRGEFGYSFTDHTNDVNHTSDEQEMDEARSYLSLVDKDLMAHYKEMQKALGYSTE</sequence>
<dbReference type="SUPFAM" id="SSF52540">
    <property type="entry name" value="P-loop containing nucleoside triphosphate hydrolases"/>
    <property type="match status" value="3"/>
</dbReference>
<evidence type="ECO:0000256" key="1">
    <source>
        <dbReference type="SAM" id="MobiDB-lite"/>
    </source>
</evidence>
<evidence type="ECO:0000313" key="2">
    <source>
        <dbReference type="EMBL" id="CAK9081391.1"/>
    </source>
</evidence>
<evidence type="ECO:0000313" key="3">
    <source>
        <dbReference type="Proteomes" id="UP001642464"/>
    </source>
</evidence>
<comment type="caution">
    <text evidence="2">The sequence shown here is derived from an EMBL/GenBank/DDBJ whole genome shotgun (WGS) entry which is preliminary data.</text>
</comment>
<evidence type="ECO:0008006" key="4">
    <source>
        <dbReference type="Google" id="ProtNLM"/>
    </source>
</evidence>
<organism evidence="2 3">
    <name type="scientific">Durusdinium trenchii</name>
    <dbReference type="NCBI Taxonomy" id="1381693"/>
    <lineage>
        <taxon>Eukaryota</taxon>
        <taxon>Sar</taxon>
        <taxon>Alveolata</taxon>
        <taxon>Dinophyceae</taxon>
        <taxon>Suessiales</taxon>
        <taxon>Symbiodiniaceae</taxon>
        <taxon>Durusdinium</taxon>
    </lineage>
</organism>
<dbReference type="EMBL" id="CAXAMM010038840">
    <property type="protein sequence ID" value="CAK9081391.1"/>
    <property type="molecule type" value="Genomic_DNA"/>
</dbReference>
<dbReference type="Proteomes" id="UP001642464">
    <property type="component" value="Unassembled WGS sequence"/>
</dbReference>
<feature type="compositionally biased region" description="Polar residues" evidence="1">
    <location>
        <begin position="1"/>
        <end position="21"/>
    </location>
</feature>
<dbReference type="Gene3D" id="3.40.50.300">
    <property type="entry name" value="P-loop containing nucleotide triphosphate hydrolases"/>
    <property type="match status" value="2"/>
</dbReference>